<dbReference type="Gene3D" id="3.30.360.10">
    <property type="entry name" value="Dihydrodipicolinate Reductase, domain 2"/>
    <property type="match status" value="1"/>
</dbReference>
<dbReference type="OrthoDB" id="6417021at2759"/>
<dbReference type="Gene3D" id="3.40.50.720">
    <property type="entry name" value="NAD(P)-binding Rossmann-like Domain"/>
    <property type="match status" value="1"/>
</dbReference>
<feature type="domain" description="Gfo/Idh/MocA-like oxidoreductase N-terminal" evidence="6">
    <location>
        <begin position="34"/>
        <end position="151"/>
    </location>
</feature>
<evidence type="ECO:0000256" key="4">
    <source>
        <dbReference type="ARBA" id="ARBA00042988"/>
    </source>
</evidence>
<dbReference type="RefSeq" id="XP_016646742.1">
    <property type="nucleotide sequence ID" value="XM_016783109.1"/>
</dbReference>
<comment type="caution">
    <text evidence="8">The sequence shown here is derived from an EMBL/GenBank/DDBJ whole genome shotgun (WGS) entry which is preliminary data.</text>
</comment>
<dbReference type="AlphaFoldDB" id="A0A084GHY1"/>
<dbReference type="SUPFAM" id="SSF51735">
    <property type="entry name" value="NAD(P)-binding Rossmann-fold domains"/>
    <property type="match status" value="1"/>
</dbReference>
<dbReference type="GeneID" id="27718447"/>
<dbReference type="GO" id="GO:0000166">
    <property type="term" value="F:nucleotide binding"/>
    <property type="evidence" value="ECO:0007669"/>
    <property type="project" value="InterPro"/>
</dbReference>
<dbReference type="InterPro" id="IPR055170">
    <property type="entry name" value="GFO_IDH_MocA-like_dom"/>
</dbReference>
<evidence type="ECO:0000259" key="7">
    <source>
        <dbReference type="Pfam" id="PF22725"/>
    </source>
</evidence>
<proteinExistence type="inferred from homology"/>
<dbReference type="GO" id="GO:0047837">
    <property type="term" value="F:D-xylose 1-dehydrogenase (NADP+) activity"/>
    <property type="evidence" value="ECO:0007669"/>
    <property type="project" value="UniProtKB-EC"/>
</dbReference>
<dbReference type="KEGG" id="sapo:SAPIO_CDS0295"/>
<evidence type="ECO:0000256" key="1">
    <source>
        <dbReference type="ARBA" id="ARBA00010928"/>
    </source>
</evidence>
<protein>
    <recommendedName>
        <fullName evidence="3">D-xylose 1-dehydrogenase (NADP(+), D-xylono-1,5-lactone-forming)</fullName>
        <ecNumber evidence="3">1.1.1.179</ecNumber>
    </recommendedName>
    <alternativeName>
        <fullName evidence="4">D-xylose-NADP dehydrogenase</fullName>
    </alternativeName>
</protein>
<accession>A0A084GHY1</accession>
<name>A0A084GHY1_PSEDA</name>
<dbReference type="InterPro" id="IPR036291">
    <property type="entry name" value="NAD(P)-bd_dom_sf"/>
</dbReference>
<keyword evidence="9" id="KW-1185">Reference proteome</keyword>
<organism evidence="8 9">
    <name type="scientific">Pseudallescheria apiosperma</name>
    <name type="common">Scedosporium apiospermum</name>
    <dbReference type="NCBI Taxonomy" id="563466"/>
    <lineage>
        <taxon>Eukaryota</taxon>
        <taxon>Fungi</taxon>
        <taxon>Dikarya</taxon>
        <taxon>Ascomycota</taxon>
        <taxon>Pezizomycotina</taxon>
        <taxon>Sordariomycetes</taxon>
        <taxon>Hypocreomycetidae</taxon>
        <taxon>Microascales</taxon>
        <taxon>Microascaceae</taxon>
        <taxon>Scedosporium</taxon>
    </lineage>
</organism>
<evidence type="ECO:0000259" key="6">
    <source>
        <dbReference type="Pfam" id="PF01408"/>
    </source>
</evidence>
<dbReference type="EC" id="1.1.1.179" evidence="3"/>
<comment type="catalytic activity">
    <reaction evidence="5">
        <text>D-xylose + NADP(+) = D-xylono-1,5-lactone + NADPH + H(+)</text>
        <dbReference type="Rhea" id="RHEA:22000"/>
        <dbReference type="ChEBI" id="CHEBI:15378"/>
        <dbReference type="ChEBI" id="CHEBI:15867"/>
        <dbReference type="ChEBI" id="CHEBI:53455"/>
        <dbReference type="ChEBI" id="CHEBI:57783"/>
        <dbReference type="ChEBI" id="CHEBI:58349"/>
        <dbReference type="EC" id="1.1.1.179"/>
    </reaction>
</comment>
<dbReference type="InterPro" id="IPR050984">
    <property type="entry name" value="Gfo/Idh/MocA_domain"/>
</dbReference>
<gene>
    <name evidence="8" type="ORF">SAPIO_CDS0295</name>
</gene>
<reference evidence="8 9" key="1">
    <citation type="journal article" date="2014" name="Genome Announc.">
        <title>Draft genome sequence of the pathogenic fungus Scedosporium apiospermum.</title>
        <authorList>
            <person name="Vandeputte P."/>
            <person name="Ghamrawi S."/>
            <person name="Rechenmann M."/>
            <person name="Iltis A."/>
            <person name="Giraud S."/>
            <person name="Fleury M."/>
            <person name="Thornton C."/>
            <person name="Delhaes L."/>
            <person name="Meyer W."/>
            <person name="Papon N."/>
            <person name="Bouchara J.P."/>
        </authorList>
    </citation>
    <scope>NUCLEOTIDE SEQUENCE [LARGE SCALE GENOMIC DNA]</scope>
    <source>
        <strain evidence="8 9">IHEM 14462</strain>
    </source>
</reference>
<dbReference type="Pfam" id="PF22725">
    <property type="entry name" value="GFO_IDH_MocA_C3"/>
    <property type="match status" value="1"/>
</dbReference>
<evidence type="ECO:0000313" key="8">
    <source>
        <dbReference type="EMBL" id="KEZ46943.1"/>
    </source>
</evidence>
<evidence type="ECO:0000256" key="5">
    <source>
        <dbReference type="ARBA" id="ARBA00049233"/>
    </source>
</evidence>
<keyword evidence="2" id="KW-0560">Oxidoreductase</keyword>
<dbReference type="OMA" id="EEAFHWQ"/>
<evidence type="ECO:0000256" key="3">
    <source>
        <dbReference type="ARBA" id="ARBA00038984"/>
    </source>
</evidence>
<dbReference type="Proteomes" id="UP000028545">
    <property type="component" value="Unassembled WGS sequence"/>
</dbReference>
<sequence length="392" mass="43780">MAMALQISTLIQEWLESRPAIKAGAEKNPNAVRFGIISTAAINPIAIIRPVETHPDAVIKAIASRNLAKAQAVAKKYNIKKAYGSYDELLADPDIDAVYISLPNGMHGEWAKKAFAAGKHALIEKPISANGDEAISVFESAKEHNCIAMEAFHWRFHPAAHVVKSIVQSGRYGRVLTTYARMTTPAGTIPKSDIRWNWDLGGGSLMDMTYVVSATRFFLGVGAPAKVEHAKARPMKEDARVDEAMEASLVFETDTGPVRSVIKTDMNQAYAAHILPKVWELPSIRLELEHATIYFYNFVMPHVYHYIQITDKRTGQKSTQKHYSFGPLWGPRSEPWWSTYRYQLEAFVDKVAGLHPVHWIEPADSISQMRTLDAIYDESGLMKRSNTSGKKI</sequence>
<dbReference type="HOGENOM" id="CLU_023194_5_2_1"/>
<dbReference type="EMBL" id="JOWA01000011">
    <property type="protein sequence ID" value="KEZ46943.1"/>
    <property type="molecule type" value="Genomic_DNA"/>
</dbReference>
<dbReference type="InterPro" id="IPR000683">
    <property type="entry name" value="Gfo/Idh/MocA-like_OxRdtase_N"/>
</dbReference>
<evidence type="ECO:0000256" key="2">
    <source>
        <dbReference type="ARBA" id="ARBA00023002"/>
    </source>
</evidence>
<evidence type="ECO:0000313" key="9">
    <source>
        <dbReference type="Proteomes" id="UP000028545"/>
    </source>
</evidence>
<comment type="similarity">
    <text evidence="1">Belongs to the Gfo/Idh/MocA family.</text>
</comment>
<dbReference type="PANTHER" id="PTHR22604">
    <property type="entry name" value="OXIDOREDUCTASES"/>
    <property type="match status" value="1"/>
</dbReference>
<dbReference type="SUPFAM" id="SSF55347">
    <property type="entry name" value="Glyceraldehyde-3-phosphate dehydrogenase-like, C-terminal domain"/>
    <property type="match status" value="1"/>
</dbReference>
<dbReference type="PANTHER" id="PTHR22604:SF105">
    <property type="entry name" value="TRANS-1,2-DIHYDROBENZENE-1,2-DIOL DEHYDROGENASE"/>
    <property type="match status" value="1"/>
</dbReference>
<dbReference type="Pfam" id="PF01408">
    <property type="entry name" value="GFO_IDH_MocA"/>
    <property type="match status" value="1"/>
</dbReference>
<feature type="domain" description="GFO/IDH/MocA-like oxidoreductase" evidence="7">
    <location>
        <begin position="163"/>
        <end position="253"/>
    </location>
</feature>
<dbReference type="VEuPathDB" id="FungiDB:SAPIO_CDS0295"/>